<dbReference type="InterPro" id="IPR044117">
    <property type="entry name" value="OBF_LigC-like"/>
</dbReference>
<keyword evidence="2 5" id="KW-0436">Ligase</keyword>
<dbReference type="CDD" id="cd07905">
    <property type="entry name" value="Adenylation_DNA_ligase_LigC"/>
    <property type="match status" value="1"/>
</dbReference>
<evidence type="ECO:0000313" key="6">
    <source>
        <dbReference type="Proteomes" id="UP001432075"/>
    </source>
</evidence>
<dbReference type="InterPro" id="IPR050191">
    <property type="entry name" value="ATP-dep_DNA_ligase"/>
</dbReference>
<name>A0ABZ1RD86_9ACTN</name>
<proteinExistence type="inferred from homology"/>
<evidence type="ECO:0000259" key="4">
    <source>
        <dbReference type="PROSITE" id="PS50160"/>
    </source>
</evidence>
<dbReference type="Gene3D" id="2.40.50.140">
    <property type="entry name" value="Nucleic acid-binding proteins"/>
    <property type="match status" value="1"/>
</dbReference>
<sequence>MLRPPVEPMLAQAVESVPGSSVLGELAFEQKFDGYRAVLFTPTGPDGAFLLQTRRGSLIHDRFPDLVAAAYKLPDGLVLDGELVVWDAKAGRLSFEGLQCRTAARGRRGMRALAASLPAYFIAFDILQQDGNELIGYPYRQRRLRLEALFALHRLAAPWTLCPMTTDLIKAQQWLESWTEISGVEGIVVKAMNQPYRPGHRGWYKLRRRNTTEAIIGAITGTMIRPQLLLLGRRDAYGDLRAIGRTAPLRPELARLVGGNVITADAGHPWEGWRFASAWGSRDVLDATLVRPELVAEISADTAIDRGGIFRHPVRFKRLRLDVTAEDAPLFSPGPSAASSG</sequence>
<comment type="similarity">
    <text evidence="1">Belongs to the ATP-dependent DNA ligase family.</text>
</comment>
<dbReference type="PROSITE" id="PS50160">
    <property type="entry name" value="DNA_LIGASE_A3"/>
    <property type="match status" value="1"/>
</dbReference>
<keyword evidence="6" id="KW-1185">Reference proteome</keyword>
<dbReference type="InterPro" id="IPR044119">
    <property type="entry name" value="Adenylation_LigC-like"/>
</dbReference>
<evidence type="ECO:0000256" key="3">
    <source>
        <dbReference type="ARBA" id="ARBA00034003"/>
    </source>
</evidence>
<dbReference type="InterPro" id="IPR012340">
    <property type="entry name" value="NA-bd_OB-fold"/>
</dbReference>
<organism evidence="5 6">
    <name type="scientific">Streptomyces goshikiensis</name>
    <dbReference type="NCBI Taxonomy" id="1942"/>
    <lineage>
        <taxon>Bacteria</taxon>
        <taxon>Bacillati</taxon>
        <taxon>Actinomycetota</taxon>
        <taxon>Actinomycetes</taxon>
        <taxon>Kitasatosporales</taxon>
        <taxon>Streptomycetaceae</taxon>
        <taxon>Streptomyces</taxon>
    </lineage>
</organism>
<dbReference type="CDD" id="cd07970">
    <property type="entry name" value="OBF_DNA_ligase_LigC"/>
    <property type="match status" value="1"/>
</dbReference>
<dbReference type="Pfam" id="PF01068">
    <property type="entry name" value="DNA_ligase_A_M"/>
    <property type="match status" value="1"/>
</dbReference>
<dbReference type="EMBL" id="CP108057">
    <property type="protein sequence ID" value="WUO44468.1"/>
    <property type="molecule type" value="Genomic_DNA"/>
</dbReference>
<dbReference type="GO" id="GO:0016874">
    <property type="term" value="F:ligase activity"/>
    <property type="evidence" value="ECO:0007669"/>
    <property type="project" value="UniProtKB-KW"/>
</dbReference>
<gene>
    <name evidence="5" type="ORF">OHU17_00820</name>
</gene>
<dbReference type="PANTHER" id="PTHR45674:SF4">
    <property type="entry name" value="DNA LIGASE 1"/>
    <property type="match status" value="1"/>
</dbReference>
<dbReference type="InterPro" id="IPR012310">
    <property type="entry name" value="DNA_ligase_ATP-dep_cent"/>
</dbReference>
<feature type="domain" description="ATP-dependent DNA ligase family profile" evidence="4">
    <location>
        <begin position="112"/>
        <end position="245"/>
    </location>
</feature>
<dbReference type="SUPFAM" id="SSF56091">
    <property type="entry name" value="DNA ligase/mRNA capping enzyme, catalytic domain"/>
    <property type="match status" value="1"/>
</dbReference>
<dbReference type="PANTHER" id="PTHR45674">
    <property type="entry name" value="DNA LIGASE 1/3 FAMILY MEMBER"/>
    <property type="match status" value="1"/>
</dbReference>
<comment type="catalytic activity">
    <reaction evidence="3">
        <text>ATP + (deoxyribonucleotide)n-3'-hydroxyl + 5'-phospho-(deoxyribonucleotide)m = (deoxyribonucleotide)n+m + AMP + diphosphate.</text>
        <dbReference type="EC" id="6.5.1.1"/>
    </reaction>
</comment>
<evidence type="ECO:0000256" key="2">
    <source>
        <dbReference type="ARBA" id="ARBA00022598"/>
    </source>
</evidence>
<evidence type="ECO:0000313" key="5">
    <source>
        <dbReference type="EMBL" id="WUO44468.1"/>
    </source>
</evidence>
<dbReference type="RefSeq" id="WP_328774905.1">
    <property type="nucleotide sequence ID" value="NZ_CP108057.1"/>
</dbReference>
<evidence type="ECO:0000256" key="1">
    <source>
        <dbReference type="ARBA" id="ARBA00007572"/>
    </source>
</evidence>
<accession>A0ABZ1RD86</accession>
<reference evidence="5" key="1">
    <citation type="submission" date="2022-10" db="EMBL/GenBank/DDBJ databases">
        <title>The complete genomes of actinobacterial strains from the NBC collection.</title>
        <authorList>
            <person name="Joergensen T.S."/>
            <person name="Alvarez Arevalo M."/>
            <person name="Sterndorff E.B."/>
            <person name="Faurdal D."/>
            <person name="Vuksanovic O."/>
            <person name="Mourched A.-S."/>
            <person name="Charusanti P."/>
            <person name="Shaw S."/>
            <person name="Blin K."/>
            <person name="Weber T."/>
        </authorList>
    </citation>
    <scope>NUCLEOTIDE SEQUENCE</scope>
    <source>
        <strain evidence="5">NBC_00283</strain>
    </source>
</reference>
<dbReference type="Proteomes" id="UP001432075">
    <property type="component" value="Chromosome"/>
</dbReference>
<protein>
    <submittedName>
        <fullName evidence="5">ATP-dependent DNA ligase</fullName>
    </submittedName>
</protein>
<dbReference type="Gene3D" id="3.30.470.30">
    <property type="entry name" value="DNA ligase/mRNA capping enzyme"/>
    <property type="match status" value="1"/>
</dbReference>